<dbReference type="EMBL" id="KN834769">
    <property type="protein sequence ID" value="KIK61883.1"/>
    <property type="molecule type" value="Genomic_DNA"/>
</dbReference>
<gene>
    <name evidence="1" type="ORF">GYMLUDRAFT_58526</name>
</gene>
<organism evidence="1 2">
    <name type="scientific">Collybiopsis luxurians FD-317 M1</name>
    <dbReference type="NCBI Taxonomy" id="944289"/>
    <lineage>
        <taxon>Eukaryota</taxon>
        <taxon>Fungi</taxon>
        <taxon>Dikarya</taxon>
        <taxon>Basidiomycota</taxon>
        <taxon>Agaricomycotina</taxon>
        <taxon>Agaricomycetes</taxon>
        <taxon>Agaricomycetidae</taxon>
        <taxon>Agaricales</taxon>
        <taxon>Marasmiineae</taxon>
        <taxon>Omphalotaceae</taxon>
        <taxon>Collybiopsis</taxon>
        <taxon>Collybiopsis luxurians</taxon>
    </lineage>
</organism>
<proteinExistence type="predicted"/>
<evidence type="ECO:0000313" key="1">
    <source>
        <dbReference type="EMBL" id="KIK61883.1"/>
    </source>
</evidence>
<dbReference type="AlphaFoldDB" id="A0A0D0CZC3"/>
<dbReference type="HOGENOM" id="CLU_1563041_0_0_1"/>
<dbReference type="Proteomes" id="UP000053593">
    <property type="component" value="Unassembled WGS sequence"/>
</dbReference>
<name>A0A0D0CZC3_9AGAR</name>
<accession>A0A0D0CZC3</accession>
<evidence type="ECO:0000313" key="2">
    <source>
        <dbReference type="Proteomes" id="UP000053593"/>
    </source>
</evidence>
<keyword evidence="2" id="KW-1185">Reference proteome</keyword>
<protein>
    <submittedName>
        <fullName evidence="1">Uncharacterized protein</fullName>
    </submittedName>
</protein>
<reference evidence="1 2" key="1">
    <citation type="submission" date="2014-04" db="EMBL/GenBank/DDBJ databases">
        <title>Evolutionary Origins and Diversification of the Mycorrhizal Mutualists.</title>
        <authorList>
            <consortium name="DOE Joint Genome Institute"/>
            <consortium name="Mycorrhizal Genomics Consortium"/>
            <person name="Kohler A."/>
            <person name="Kuo A."/>
            <person name="Nagy L.G."/>
            <person name="Floudas D."/>
            <person name="Copeland A."/>
            <person name="Barry K.W."/>
            <person name="Cichocki N."/>
            <person name="Veneault-Fourrey C."/>
            <person name="LaButti K."/>
            <person name="Lindquist E.A."/>
            <person name="Lipzen A."/>
            <person name="Lundell T."/>
            <person name="Morin E."/>
            <person name="Murat C."/>
            <person name="Riley R."/>
            <person name="Ohm R."/>
            <person name="Sun H."/>
            <person name="Tunlid A."/>
            <person name="Henrissat B."/>
            <person name="Grigoriev I.V."/>
            <person name="Hibbett D.S."/>
            <person name="Martin F."/>
        </authorList>
    </citation>
    <scope>NUCLEOTIDE SEQUENCE [LARGE SCALE GENOMIC DNA]</scope>
    <source>
        <strain evidence="1 2">FD-317 M1</strain>
    </source>
</reference>
<sequence length="171" mass="19506">MKTLSTTLAYQKLIALCSRLSTGYLIALRNEYFTRIMTFAIEFKCKYGAELCAWISSGVCITFKLLLFGIQLLTDCTLVTHLGLSVNSPKVVCQLTHGCPAAHLRLSGIHLGLSSNSLTDYWDIWARLYHTSSRGYNQSRLGKYYSISFPEFRRTIKYHPPAEWQVLEFSF</sequence>